<gene>
    <name evidence="2" type="ORF">CB5_LOCUS1059</name>
</gene>
<dbReference type="EMBL" id="LR862138">
    <property type="protein sequence ID" value="CAD1817848.1"/>
    <property type="molecule type" value="Genomic_DNA"/>
</dbReference>
<accession>A0A6V7NH96</accession>
<sequence>MVRTKSIYKSTGEQLSVLDIFRKPPMRKTKSVPTMSADEKIAMPFDLVAKVAALSDGMKTVLDWIKVQSVAPSAMAVEKRGRPSGTPKTLVMPIKGTAEDASGVRDDDDSDDDGNIASSFAKGRSQPFKVEAKIEIPNYDGVVDVEILDAWLDLVETYFDLYNYSNAEKELISDELPFFSVHNIA</sequence>
<feature type="region of interest" description="Disordered" evidence="1">
    <location>
        <begin position="78"/>
        <end position="113"/>
    </location>
</feature>
<evidence type="ECO:0000256" key="1">
    <source>
        <dbReference type="SAM" id="MobiDB-lite"/>
    </source>
</evidence>
<name>A0A6V7NH96_ANACO</name>
<reference evidence="2" key="1">
    <citation type="submission" date="2020-07" db="EMBL/GenBank/DDBJ databases">
        <authorList>
            <person name="Lin J."/>
        </authorList>
    </citation>
    <scope>NUCLEOTIDE SEQUENCE</scope>
</reference>
<organism evidence="2">
    <name type="scientific">Ananas comosus var. bracteatus</name>
    <name type="common">red pineapple</name>
    <dbReference type="NCBI Taxonomy" id="296719"/>
    <lineage>
        <taxon>Eukaryota</taxon>
        <taxon>Viridiplantae</taxon>
        <taxon>Streptophyta</taxon>
        <taxon>Embryophyta</taxon>
        <taxon>Tracheophyta</taxon>
        <taxon>Spermatophyta</taxon>
        <taxon>Magnoliopsida</taxon>
        <taxon>Liliopsida</taxon>
        <taxon>Poales</taxon>
        <taxon>Bromeliaceae</taxon>
        <taxon>Bromelioideae</taxon>
        <taxon>Ananas</taxon>
    </lineage>
</organism>
<protein>
    <submittedName>
        <fullName evidence="2">Uncharacterized protein</fullName>
    </submittedName>
</protein>
<dbReference type="AlphaFoldDB" id="A0A6V7NH96"/>
<evidence type="ECO:0000313" key="2">
    <source>
        <dbReference type="EMBL" id="CAD1817848.1"/>
    </source>
</evidence>
<proteinExistence type="predicted"/>